<feature type="region of interest" description="Disordered" evidence="8">
    <location>
        <begin position="15"/>
        <end position="61"/>
    </location>
</feature>
<dbReference type="InterPro" id="IPR011009">
    <property type="entry name" value="Kinase-like_dom_sf"/>
</dbReference>
<evidence type="ECO:0000256" key="3">
    <source>
        <dbReference type="ARBA" id="ARBA00022527"/>
    </source>
</evidence>
<dbReference type="GO" id="GO:0004674">
    <property type="term" value="F:protein serine/threonine kinase activity"/>
    <property type="evidence" value="ECO:0007669"/>
    <property type="project" value="UniProtKB-KW"/>
</dbReference>
<keyword evidence="3" id="KW-0723">Serine/threonine-protein kinase</keyword>
<name>A0AAV2JXN0_KNICA</name>
<dbReference type="AlphaFoldDB" id="A0AAV2JXN0"/>
<dbReference type="EC" id="2.7.11.1" evidence="2"/>
<dbReference type="Gene3D" id="3.30.200.20">
    <property type="entry name" value="Phosphorylase Kinase, domain 1"/>
    <property type="match status" value="1"/>
</dbReference>
<dbReference type="EMBL" id="OZ035837">
    <property type="protein sequence ID" value="CAL1581508.1"/>
    <property type="molecule type" value="Genomic_DNA"/>
</dbReference>
<comment type="similarity">
    <text evidence="1">Belongs to the protein kinase superfamily. STE Ser/Thr protein kinase family. STE20 subfamily.</text>
</comment>
<dbReference type="SMART" id="SM00220">
    <property type="entry name" value="S_TKc"/>
    <property type="match status" value="1"/>
</dbReference>
<dbReference type="InterPro" id="IPR000719">
    <property type="entry name" value="Prot_kinase_dom"/>
</dbReference>
<dbReference type="GO" id="GO:0005829">
    <property type="term" value="C:cytosol"/>
    <property type="evidence" value="ECO:0007669"/>
    <property type="project" value="TreeGrafter"/>
</dbReference>
<evidence type="ECO:0000256" key="5">
    <source>
        <dbReference type="ARBA" id="ARBA00022777"/>
    </source>
</evidence>
<evidence type="ECO:0000256" key="7">
    <source>
        <dbReference type="PROSITE-ProRule" id="PRU10141"/>
    </source>
</evidence>
<dbReference type="FunFam" id="3.30.200.20:FF:000114">
    <property type="entry name" value="serine/threonine-protein kinase OSR1 isoform X1"/>
    <property type="match status" value="1"/>
</dbReference>
<sequence>MCAVTFRVVLRSSAQSRTAQRRRGALSPGSHRRSHRSLTTTTPRSVMSEQGDAPAPVPAPVQASTASWPITREAYELQEVIGSGATAVVQAALCSPRRERVAVKRINLEKCQTSMDELLKEIQAMSQCSHPNIVTYYTSFVVKDELWLVMKLLSGGSMLDVIKHISKEEGQSRSLDEPTIATILREVLEALDYLHRNGQIHRDVKAGNILLGEDGSVQIAGASLLLH</sequence>
<dbReference type="InterPro" id="IPR050629">
    <property type="entry name" value="STE20/SPS1-PAK"/>
</dbReference>
<reference evidence="10 11" key="1">
    <citation type="submission" date="2024-04" db="EMBL/GenBank/DDBJ databases">
        <authorList>
            <person name="Waldvogel A.-M."/>
            <person name="Schoenle A."/>
        </authorList>
    </citation>
    <scope>NUCLEOTIDE SEQUENCE [LARGE SCALE GENOMIC DNA]</scope>
</reference>
<organism evidence="10 11">
    <name type="scientific">Knipowitschia caucasica</name>
    <name type="common">Caucasian dwarf goby</name>
    <name type="synonym">Pomatoschistus caucasicus</name>
    <dbReference type="NCBI Taxonomy" id="637954"/>
    <lineage>
        <taxon>Eukaryota</taxon>
        <taxon>Metazoa</taxon>
        <taxon>Chordata</taxon>
        <taxon>Craniata</taxon>
        <taxon>Vertebrata</taxon>
        <taxon>Euteleostomi</taxon>
        <taxon>Actinopterygii</taxon>
        <taxon>Neopterygii</taxon>
        <taxon>Teleostei</taxon>
        <taxon>Neoteleostei</taxon>
        <taxon>Acanthomorphata</taxon>
        <taxon>Gobiaria</taxon>
        <taxon>Gobiiformes</taxon>
        <taxon>Gobioidei</taxon>
        <taxon>Gobiidae</taxon>
        <taxon>Gobiinae</taxon>
        <taxon>Knipowitschia</taxon>
    </lineage>
</organism>
<feature type="binding site" evidence="7">
    <location>
        <position position="104"/>
    </location>
    <ligand>
        <name>ATP</name>
        <dbReference type="ChEBI" id="CHEBI:30616"/>
    </ligand>
</feature>
<keyword evidence="6 7" id="KW-0067">ATP-binding</keyword>
<dbReference type="PANTHER" id="PTHR48012">
    <property type="entry name" value="STERILE20-LIKE KINASE, ISOFORM B-RELATED"/>
    <property type="match status" value="1"/>
</dbReference>
<dbReference type="Pfam" id="PF00069">
    <property type="entry name" value="Pkinase"/>
    <property type="match status" value="1"/>
</dbReference>
<dbReference type="GO" id="GO:0005524">
    <property type="term" value="F:ATP binding"/>
    <property type="evidence" value="ECO:0007669"/>
    <property type="project" value="UniProtKB-UniRule"/>
</dbReference>
<keyword evidence="5" id="KW-0418">Kinase</keyword>
<keyword evidence="4 7" id="KW-0547">Nucleotide-binding</keyword>
<dbReference type="PROSITE" id="PS00107">
    <property type="entry name" value="PROTEIN_KINASE_ATP"/>
    <property type="match status" value="1"/>
</dbReference>
<feature type="domain" description="Protein kinase" evidence="9">
    <location>
        <begin position="75"/>
        <end position="227"/>
    </location>
</feature>
<dbReference type="GO" id="GO:0035556">
    <property type="term" value="P:intracellular signal transduction"/>
    <property type="evidence" value="ECO:0007669"/>
    <property type="project" value="TreeGrafter"/>
</dbReference>
<evidence type="ECO:0000259" key="9">
    <source>
        <dbReference type="PROSITE" id="PS50011"/>
    </source>
</evidence>
<evidence type="ECO:0000256" key="4">
    <source>
        <dbReference type="ARBA" id="ARBA00022741"/>
    </source>
</evidence>
<dbReference type="Gene3D" id="1.10.510.10">
    <property type="entry name" value="Transferase(Phosphotransferase) domain 1"/>
    <property type="match status" value="1"/>
</dbReference>
<dbReference type="GO" id="GO:0010820">
    <property type="term" value="P:positive regulation of T cell chemotaxis"/>
    <property type="evidence" value="ECO:0007669"/>
    <property type="project" value="TreeGrafter"/>
</dbReference>
<keyword evidence="5" id="KW-0808">Transferase</keyword>
<dbReference type="SUPFAM" id="SSF56112">
    <property type="entry name" value="Protein kinase-like (PK-like)"/>
    <property type="match status" value="1"/>
</dbReference>
<gene>
    <name evidence="10" type="ORF">KC01_LOCUS12263</name>
</gene>
<evidence type="ECO:0000313" key="11">
    <source>
        <dbReference type="Proteomes" id="UP001497482"/>
    </source>
</evidence>
<keyword evidence="11" id="KW-1185">Reference proteome</keyword>
<accession>A0AAV2JXN0</accession>
<dbReference type="PROSITE" id="PS50011">
    <property type="entry name" value="PROTEIN_KINASE_DOM"/>
    <property type="match status" value="1"/>
</dbReference>
<evidence type="ECO:0000256" key="1">
    <source>
        <dbReference type="ARBA" id="ARBA00008874"/>
    </source>
</evidence>
<dbReference type="PANTHER" id="PTHR48012:SF14">
    <property type="entry name" value="STE20_SPS1-RELATED PROLINE-ALANINE-RICH PROTEIN KINASE"/>
    <property type="match status" value="1"/>
</dbReference>
<feature type="compositionally biased region" description="Basic residues" evidence="8">
    <location>
        <begin position="19"/>
        <end position="36"/>
    </location>
</feature>
<protein>
    <recommendedName>
        <fullName evidence="2">non-specific serine/threonine protein kinase</fullName>
        <ecNumber evidence="2">2.7.11.1</ecNumber>
    </recommendedName>
</protein>
<evidence type="ECO:0000256" key="2">
    <source>
        <dbReference type="ARBA" id="ARBA00012513"/>
    </source>
</evidence>
<evidence type="ECO:0000256" key="8">
    <source>
        <dbReference type="SAM" id="MobiDB-lite"/>
    </source>
</evidence>
<evidence type="ECO:0000256" key="6">
    <source>
        <dbReference type="ARBA" id="ARBA00022840"/>
    </source>
</evidence>
<dbReference type="Proteomes" id="UP001497482">
    <property type="component" value="Chromosome 15"/>
</dbReference>
<evidence type="ECO:0000313" key="10">
    <source>
        <dbReference type="EMBL" id="CAL1581508.1"/>
    </source>
</evidence>
<proteinExistence type="inferred from homology"/>
<dbReference type="InterPro" id="IPR017441">
    <property type="entry name" value="Protein_kinase_ATP_BS"/>
</dbReference>